<accession>A0A848N1B4</accession>
<dbReference type="RefSeq" id="WP_169059403.1">
    <property type="nucleotide sequence ID" value="NZ_JABCAG010000232.1"/>
</dbReference>
<dbReference type="Pfam" id="PF08279">
    <property type="entry name" value="HTH_11"/>
    <property type="match status" value="1"/>
</dbReference>
<dbReference type="InterPro" id="IPR036388">
    <property type="entry name" value="WH-like_DNA-bd_sf"/>
</dbReference>
<dbReference type="InterPro" id="IPR013196">
    <property type="entry name" value="HTH_11"/>
</dbReference>
<name>A0A848N1B4_ENTMU</name>
<dbReference type="Gene3D" id="1.10.10.10">
    <property type="entry name" value="Winged helix-like DNA-binding domain superfamily/Winged helix DNA-binding domain"/>
    <property type="match status" value="1"/>
</dbReference>
<feature type="domain" description="Helix-turn-helix type 11" evidence="1">
    <location>
        <begin position="16"/>
        <end position="70"/>
    </location>
</feature>
<feature type="non-terminal residue" evidence="2">
    <location>
        <position position="99"/>
    </location>
</feature>
<protein>
    <submittedName>
        <fullName evidence="2">HTH domain-containing protein</fullName>
    </submittedName>
</protein>
<dbReference type="Proteomes" id="UP000557857">
    <property type="component" value="Unassembled WGS sequence"/>
</dbReference>
<dbReference type="SUPFAM" id="SSF46785">
    <property type="entry name" value="Winged helix' DNA-binding domain"/>
    <property type="match status" value="1"/>
</dbReference>
<dbReference type="InterPro" id="IPR036390">
    <property type="entry name" value="WH_DNA-bd_sf"/>
</dbReference>
<evidence type="ECO:0000259" key="1">
    <source>
        <dbReference type="Pfam" id="PF08279"/>
    </source>
</evidence>
<proteinExistence type="predicted"/>
<organism evidence="2 3">
    <name type="scientific">Enterococcus mundtii</name>
    <dbReference type="NCBI Taxonomy" id="53346"/>
    <lineage>
        <taxon>Bacteria</taxon>
        <taxon>Bacillati</taxon>
        <taxon>Bacillota</taxon>
        <taxon>Bacilli</taxon>
        <taxon>Lactobacillales</taxon>
        <taxon>Enterococcaceae</taxon>
        <taxon>Enterococcus</taxon>
    </lineage>
</organism>
<evidence type="ECO:0000313" key="3">
    <source>
        <dbReference type="Proteomes" id="UP000557857"/>
    </source>
</evidence>
<dbReference type="AlphaFoldDB" id="A0A848N1B4"/>
<comment type="caution">
    <text evidence="2">The sequence shown here is derived from an EMBL/GenBank/DDBJ whole genome shotgun (WGS) entry which is preliminary data.</text>
</comment>
<evidence type="ECO:0000313" key="2">
    <source>
        <dbReference type="EMBL" id="NMP60028.1"/>
    </source>
</evidence>
<reference evidence="2 3" key="1">
    <citation type="submission" date="2020-04" db="EMBL/GenBank/DDBJ databases">
        <authorList>
            <person name="Abaymova A."/>
            <person name="Teymurazov M."/>
            <person name="Tazyna O."/>
            <person name="Chatushin Y."/>
            <person name="Svetoch E."/>
            <person name="Pereligyn V."/>
            <person name="Pohylenko V."/>
            <person name="Platonov M."/>
            <person name="Kartsev N."/>
            <person name="Skryabin Y."/>
            <person name="Sizova A."/>
            <person name="Solomentsev V."/>
            <person name="Kislichkina A."/>
            <person name="Bogun A."/>
        </authorList>
    </citation>
    <scope>NUCLEOTIDE SEQUENCE [LARGE SCALE GENOMIC DNA]</scope>
    <source>
        <strain evidence="3">SCPM-O-B-8398 (E28)</strain>
    </source>
</reference>
<sequence length="99" mass="11727">MHILFDHLVMADKTKRWLLLLATLEEEEHVTAQTLAKQTGFGRRTIIEDIKVIKDYFGERIHLIGDEKGYHFSFLNPKGYYEEKQALLNEEKLFLFVDQ</sequence>
<gene>
    <name evidence="2" type="ORF">HI921_16600</name>
</gene>
<dbReference type="EMBL" id="JABCAG010000232">
    <property type="protein sequence ID" value="NMP60028.1"/>
    <property type="molecule type" value="Genomic_DNA"/>
</dbReference>